<dbReference type="EMBL" id="VSWD01000008">
    <property type="protein sequence ID" value="KAK3094554.1"/>
    <property type="molecule type" value="Genomic_DNA"/>
</dbReference>
<reference evidence="2" key="1">
    <citation type="submission" date="2019-08" db="EMBL/GenBank/DDBJ databases">
        <title>The improved chromosome-level genome for the pearl oyster Pinctada fucata martensii using PacBio sequencing and Hi-C.</title>
        <authorList>
            <person name="Zheng Z."/>
        </authorList>
    </citation>
    <scope>NUCLEOTIDE SEQUENCE</scope>
    <source>
        <strain evidence="2">ZZ-2019</strain>
        <tissue evidence="2">Adductor muscle</tissue>
    </source>
</reference>
<name>A0AA88Y8Y8_PINIB</name>
<evidence type="ECO:0000313" key="2">
    <source>
        <dbReference type="EMBL" id="KAK3094554.1"/>
    </source>
</evidence>
<keyword evidence="1" id="KW-0472">Membrane</keyword>
<keyword evidence="1" id="KW-1133">Transmembrane helix</keyword>
<organism evidence="2 3">
    <name type="scientific">Pinctada imbricata</name>
    <name type="common">Atlantic pearl-oyster</name>
    <name type="synonym">Pinctada martensii</name>
    <dbReference type="NCBI Taxonomy" id="66713"/>
    <lineage>
        <taxon>Eukaryota</taxon>
        <taxon>Metazoa</taxon>
        <taxon>Spiralia</taxon>
        <taxon>Lophotrochozoa</taxon>
        <taxon>Mollusca</taxon>
        <taxon>Bivalvia</taxon>
        <taxon>Autobranchia</taxon>
        <taxon>Pteriomorphia</taxon>
        <taxon>Pterioida</taxon>
        <taxon>Pterioidea</taxon>
        <taxon>Pteriidae</taxon>
        <taxon>Pinctada</taxon>
    </lineage>
</organism>
<keyword evidence="3" id="KW-1185">Reference proteome</keyword>
<dbReference type="GO" id="GO:0006506">
    <property type="term" value="P:GPI anchor biosynthetic process"/>
    <property type="evidence" value="ECO:0007669"/>
    <property type="project" value="InterPro"/>
</dbReference>
<accession>A0AA88Y8Y8</accession>
<gene>
    <name evidence="2" type="ORF">FSP39_003327</name>
</gene>
<feature type="transmembrane region" description="Helical" evidence="1">
    <location>
        <begin position="20"/>
        <end position="39"/>
    </location>
</feature>
<evidence type="ECO:0000313" key="3">
    <source>
        <dbReference type="Proteomes" id="UP001186944"/>
    </source>
</evidence>
<comment type="caution">
    <text evidence="2">The sequence shown here is derived from an EMBL/GenBank/DDBJ whole genome shotgun (WGS) entry which is preliminary data.</text>
</comment>
<feature type="transmembrane region" description="Helical" evidence="1">
    <location>
        <begin position="270"/>
        <end position="289"/>
    </location>
</feature>
<protein>
    <recommendedName>
        <fullName evidence="4">Transmembrane protein 246</fullName>
    </recommendedName>
</protein>
<dbReference type="Proteomes" id="UP001186944">
    <property type="component" value="Unassembled WGS sequence"/>
</dbReference>
<feature type="transmembrane region" description="Helical" evidence="1">
    <location>
        <begin position="301"/>
        <end position="318"/>
    </location>
</feature>
<evidence type="ECO:0000256" key="1">
    <source>
        <dbReference type="SAM" id="Phobius"/>
    </source>
</evidence>
<keyword evidence="1" id="KW-0812">Transmembrane</keyword>
<dbReference type="GO" id="GO:0000139">
    <property type="term" value="C:Golgi membrane"/>
    <property type="evidence" value="ECO:0007669"/>
    <property type="project" value="InterPro"/>
</dbReference>
<dbReference type="PANTHER" id="PTHR31410">
    <property type="entry name" value="TRANSMEMBRANE PROTEIN 246"/>
    <property type="match status" value="1"/>
</dbReference>
<proteinExistence type="predicted"/>
<evidence type="ECO:0008006" key="4">
    <source>
        <dbReference type="Google" id="ProtNLM"/>
    </source>
</evidence>
<dbReference type="GO" id="GO:0016757">
    <property type="term" value="F:glycosyltransferase activity"/>
    <property type="evidence" value="ECO:0007669"/>
    <property type="project" value="InterPro"/>
</dbReference>
<dbReference type="InterPro" id="IPR029675">
    <property type="entry name" value="PGAP4"/>
</dbReference>
<sequence length="413" mass="48509">MYVFYLQHYVQMETRLRFLIHLLCLIAVTFLVVLPVFSFKLKFSIYYPLWPRNKVLKQTEMRKENDDRLKEAETYLSQVRTKQSRFGEPSGPVDLVICIITVSRNRHVFDSYEPKYLTQVVSRFSYLLENAGKLRYSYHLSVCDVDDDPQSYREAQKLSRTFDVFHRFPIRNSSRPFNRPYRTIDDTLEKEKQDYIFCGEEALKRNASNVFLVEDDALPHDDVISVVEYILQNYIKSNFGSVTRKQEVAYFKFYHPDRLLGYISLEAERLPELVSISVLLATAMTSLYLKLRPKAVSYKTLVWIGFLIYSSLLFIFIGRQTFIELRRISRNLYQVTPAPSCCTPAMLYTKNGFIKISEHLKSVRCKNRYGKDTALDEFRTKSGLIARMVQPNLFTHIGMYSSLRDQVLDPFIV</sequence>
<dbReference type="CDD" id="cd22190">
    <property type="entry name" value="PGAP4"/>
    <property type="match status" value="1"/>
</dbReference>
<dbReference type="PANTHER" id="PTHR31410:SF1">
    <property type="entry name" value="POST-GPI ATTACHMENT TO PROTEINS FACTOR 4"/>
    <property type="match status" value="1"/>
</dbReference>
<dbReference type="AlphaFoldDB" id="A0AA88Y8Y8"/>